<proteinExistence type="predicted"/>
<dbReference type="AlphaFoldDB" id="A0A9N8YZG6"/>
<dbReference type="EMBL" id="CAJVPV010000458">
    <property type="protein sequence ID" value="CAG8458063.1"/>
    <property type="molecule type" value="Genomic_DNA"/>
</dbReference>
<accession>A0A9N8YZG6</accession>
<comment type="caution">
    <text evidence="1">The sequence shown here is derived from an EMBL/GenBank/DDBJ whole genome shotgun (WGS) entry which is preliminary data.</text>
</comment>
<evidence type="ECO:0000313" key="2">
    <source>
        <dbReference type="Proteomes" id="UP000789342"/>
    </source>
</evidence>
<sequence length="161" mass="18596">MNVEGSQNFQIKYDKCSKCHNERVLKYSNGDVCTGCYSAQFQSVNSGNLDIDNLIKATRKNNIQHRLEWIPFKDFANIQDVAEGGFSYIYTALWTKGRVKSYSEEVFNRTGPIKIVLKILKNSQNINSEFIKEVNYVILLKPNPTPRSVILSVFMEYRKIQ</sequence>
<gene>
    <name evidence="1" type="ORF">AMORRO_LOCUS1257</name>
</gene>
<reference evidence="1" key="1">
    <citation type="submission" date="2021-06" db="EMBL/GenBank/DDBJ databases">
        <authorList>
            <person name="Kallberg Y."/>
            <person name="Tangrot J."/>
            <person name="Rosling A."/>
        </authorList>
    </citation>
    <scope>NUCLEOTIDE SEQUENCE</scope>
    <source>
        <strain evidence="1">CL551</strain>
    </source>
</reference>
<evidence type="ECO:0000313" key="1">
    <source>
        <dbReference type="EMBL" id="CAG8458063.1"/>
    </source>
</evidence>
<protein>
    <submittedName>
        <fullName evidence="1">7315_t:CDS:1</fullName>
    </submittedName>
</protein>
<name>A0A9N8YZG6_9GLOM</name>
<dbReference type="Proteomes" id="UP000789342">
    <property type="component" value="Unassembled WGS sequence"/>
</dbReference>
<keyword evidence="2" id="KW-1185">Reference proteome</keyword>
<organism evidence="1 2">
    <name type="scientific">Acaulospora morrowiae</name>
    <dbReference type="NCBI Taxonomy" id="94023"/>
    <lineage>
        <taxon>Eukaryota</taxon>
        <taxon>Fungi</taxon>
        <taxon>Fungi incertae sedis</taxon>
        <taxon>Mucoromycota</taxon>
        <taxon>Glomeromycotina</taxon>
        <taxon>Glomeromycetes</taxon>
        <taxon>Diversisporales</taxon>
        <taxon>Acaulosporaceae</taxon>
        <taxon>Acaulospora</taxon>
    </lineage>
</organism>